<accession>A0A1S2YR07</accession>
<name>A0A1S2YR07_CICAR</name>
<keyword evidence="2" id="KW-0805">Transcription regulation</keyword>
<dbReference type="eggNOG" id="ENOG502QU6F">
    <property type="taxonomic scope" value="Eukaryota"/>
</dbReference>
<evidence type="ECO:0000313" key="10">
    <source>
        <dbReference type="RefSeq" id="XP_004508555.1"/>
    </source>
</evidence>
<feature type="compositionally biased region" description="Pro residues" evidence="7">
    <location>
        <begin position="371"/>
        <end position="383"/>
    </location>
</feature>
<evidence type="ECO:0000256" key="5">
    <source>
        <dbReference type="ARBA" id="ARBA00023242"/>
    </source>
</evidence>
<feature type="compositionally biased region" description="Low complexity" evidence="7">
    <location>
        <begin position="416"/>
        <end position="426"/>
    </location>
</feature>
<evidence type="ECO:0000256" key="2">
    <source>
        <dbReference type="ARBA" id="ARBA00023015"/>
    </source>
</evidence>
<comment type="subcellular location">
    <subcellularLocation>
        <location evidence="1">Nucleus</location>
    </subcellularLocation>
</comment>
<feature type="compositionally biased region" description="Polar residues" evidence="7">
    <location>
        <begin position="440"/>
        <end position="449"/>
    </location>
</feature>
<feature type="domain" description="HTH myb-type" evidence="8">
    <location>
        <begin position="245"/>
        <end position="305"/>
    </location>
</feature>
<evidence type="ECO:0000256" key="3">
    <source>
        <dbReference type="ARBA" id="ARBA00023125"/>
    </source>
</evidence>
<dbReference type="KEGG" id="cam:101500047"/>
<dbReference type="InterPro" id="IPR044787">
    <property type="entry name" value="HHO5-like"/>
</dbReference>
<feature type="region of interest" description="Disordered" evidence="7">
    <location>
        <begin position="367"/>
        <end position="449"/>
    </location>
</feature>
<dbReference type="GO" id="GO:0003700">
    <property type="term" value="F:DNA-binding transcription factor activity"/>
    <property type="evidence" value="ECO:0007669"/>
    <property type="project" value="InterPro"/>
</dbReference>
<dbReference type="STRING" id="3827.A0A1S2YR07"/>
<proteinExistence type="predicted"/>
<dbReference type="GeneID" id="101500047"/>
<dbReference type="PaxDb" id="3827-XP_004508555.1"/>
<dbReference type="InterPro" id="IPR017930">
    <property type="entry name" value="Myb_dom"/>
</dbReference>
<evidence type="ECO:0000259" key="8">
    <source>
        <dbReference type="PROSITE" id="PS51294"/>
    </source>
</evidence>
<feature type="region of interest" description="Disordered" evidence="7">
    <location>
        <begin position="201"/>
        <end position="252"/>
    </location>
</feature>
<organism evidence="9 10">
    <name type="scientific">Cicer arietinum</name>
    <name type="common">Chickpea</name>
    <name type="synonym">Garbanzo</name>
    <dbReference type="NCBI Taxonomy" id="3827"/>
    <lineage>
        <taxon>Eukaryota</taxon>
        <taxon>Viridiplantae</taxon>
        <taxon>Streptophyta</taxon>
        <taxon>Embryophyta</taxon>
        <taxon>Tracheophyta</taxon>
        <taxon>Spermatophyta</taxon>
        <taxon>Magnoliopsida</taxon>
        <taxon>eudicotyledons</taxon>
        <taxon>Gunneridae</taxon>
        <taxon>Pentapetalae</taxon>
        <taxon>rosids</taxon>
        <taxon>fabids</taxon>
        <taxon>Fabales</taxon>
        <taxon>Fabaceae</taxon>
        <taxon>Papilionoideae</taxon>
        <taxon>50 kb inversion clade</taxon>
        <taxon>NPAAA clade</taxon>
        <taxon>Hologalegina</taxon>
        <taxon>IRL clade</taxon>
        <taxon>Cicereae</taxon>
        <taxon>Cicer</taxon>
    </lineage>
</organism>
<keyword evidence="9" id="KW-1185">Reference proteome</keyword>
<dbReference type="PROSITE" id="PS51294">
    <property type="entry name" value="HTH_MYB"/>
    <property type="match status" value="1"/>
</dbReference>
<sequence length="449" mass="49635">MASPSELGLDCKPHSYSMLLKSVGEQSDQSYKLEEFLSRLEEERLKIDAFKRELPLCMQLLTNAMEASKQQLQAFKVNQGTRPILEEFIPVKQVTSETSEKTTNNNNVSDKANWMTSAQLWSQTSELGTKQQQSSNDETDINIGFNINSPKAVIENNNKHRNGGGFLPFSKERNSSCSQGHNTLPELALASNQKEVVEDKKHVAEGEKGEKRENNNISGNEVVDHKGSPVASSHTHTQTTTNTNTHRKARRCWSPDLHRRFVNALQMLGGSQVATPKQIRELMKVDGLTNDEVKSHLQKYRLHTRRPSPSAQTGAPAAQLVVLGGIWVPPEYATAAGHTGTPTLYGAHPTSHHVTLPHYCTAPGQDYYTTAPPPPHQQLLPPPHHMHHHLYKTTPHAQGSPETPGDELESIENGKSESSSWKGGESCENDGDRKALADESNGSDVTLKF</sequence>
<feature type="compositionally biased region" description="Basic and acidic residues" evidence="7">
    <location>
        <begin position="201"/>
        <end position="214"/>
    </location>
</feature>
<dbReference type="InterPro" id="IPR058673">
    <property type="entry name" value="HHO5-like_N"/>
</dbReference>
<dbReference type="GO" id="GO:0005634">
    <property type="term" value="C:nucleus"/>
    <property type="evidence" value="ECO:0007669"/>
    <property type="project" value="UniProtKB-SubCell"/>
</dbReference>
<dbReference type="Proteomes" id="UP000087171">
    <property type="component" value="Chromosome Ca7"/>
</dbReference>
<evidence type="ECO:0000256" key="1">
    <source>
        <dbReference type="ARBA" id="ARBA00004123"/>
    </source>
</evidence>
<feature type="compositionally biased region" description="Low complexity" evidence="7">
    <location>
        <begin position="234"/>
        <end position="244"/>
    </location>
</feature>
<dbReference type="OrthoDB" id="1908613at2759"/>
<keyword evidence="4" id="KW-0804">Transcription</keyword>
<dbReference type="InterPro" id="IPR001005">
    <property type="entry name" value="SANT/Myb"/>
</dbReference>
<evidence type="ECO:0000256" key="6">
    <source>
        <dbReference type="SAM" id="Coils"/>
    </source>
</evidence>
<dbReference type="Pfam" id="PF00249">
    <property type="entry name" value="Myb_DNA-binding"/>
    <property type="match status" value="1"/>
</dbReference>
<dbReference type="GO" id="GO:0003677">
    <property type="term" value="F:DNA binding"/>
    <property type="evidence" value="ECO:0007669"/>
    <property type="project" value="UniProtKB-KW"/>
</dbReference>
<reference evidence="10" key="2">
    <citation type="submission" date="2025-08" db="UniProtKB">
        <authorList>
            <consortium name="RefSeq"/>
        </authorList>
    </citation>
    <scope>IDENTIFICATION</scope>
    <source>
        <tissue evidence="10">Etiolated seedlings</tissue>
    </source>
</reference>
<dbReference type="AlphaFoldDB" id="A0A1S2YR07"/>
<evidence type="ECO:0000256" key="7">
    <source>
        <dbReference type="SAM" id="MobiDB-lite"/>
    </source>
</evidence>
<dbReference type="RefSeq" id="XP_004508555.1">
    <property type="nucleotide sequence ID" value="XM_004508498.3"/>
</dbReference>
<evidence type="ECO:0000313" key="9">
    <source>
        <dbReference type="Proteomes" id="UP000087171"/>
    </source>
</evidence>
<dbReference type="SUPFAM" id="SSF46689">
    <property type="entry name" value="Homeodomain-like"/>
    <property type="match status" value="1"/>
</dbReference>
<gene>
    <name evidence="10" type="primary">LOC101500047</name>
</gene>
<dbReference type="InterPro" id="IPR009057">
    <property type="entry name" value="Homeodomain-like_sf"/>
</dbReference>
<dbReference type="NCBIfam" id="TIGR01557">
    <property type="entry name" value="myb_SHAQKYF"/>
    <property type="match status" value="1"/>
</dbReference>
<dbReference type="InterPro" id="IPR006447">
    <property type="entry name" value="Myb_dom_plants"/>
</dbReference>
<reference evidence="9" key="1">
    <citation type="journal article" date="2013" name="Nat. Biotechnol.">
        <title>Draft genome sequence of chickpea (Cicer arietinum) provides a resource for trait improvement.</title>
        <authorList>
            <person name="Varshney R.K."/>
            <person name="Song C."/>
            <person name="Saxena R.K."/>
            <person name="Azam S."/>
            <person name="Yu S."/>
            <person name="Sharpe A.G."/>
            <person name="Cannon S."/>
            <person name="Baek J."/>
            <person name="Rosen B.D."/>
            <person name="Tar'an B."/>
            <person name="Millan T."/>
            <person name="Zhang X."/>
            <person name="Ramsay L.D."/>
            <person name="Iwata A."/>
            <person name="Wang Y."/>
            <person name="Nelson W."/>
            <person name="Farmer A.D."/>
            <person name="Gaur P.M."/>
            <person name="Soderlund C."/>
            <person name="Penmetsa R.V."/>
            <person name="Xu C."/>
            <person name="Bharti A.K."/>
            <person name="He W."/>
            <person name="Winter P."/>
            <person name="Zhao S."/>
            <person name="Hane J.K."/>
            <person name="Carrasquilla-Garcia N."/>
            <person name="Condie J.A."/>
            <person name="Upadhyaya H.D."/>
            <person name="Luo M.C."/>
            <person name="Thudi M."/>
            <person name="Gowda C.L."/>
            <person name="Singh N.P."/>
            <person name="Lichtenzveig J."/>
            <person name="Gali K.K."/>
            <person name="Rubio J."/>
            <person name="Nadarajan N."/>
            <person name="Dolezel J."/>
            <person name="Bansal K.C."/>
            <person name="Xu X."/>
            <person name="Edwards D."/>
            <person name="Zhang G."/>
            <person name="Kahl G."/>
            <person name="Gil J."/>
            <person name="Singh K.B."/>
            <person name="Datta S.K."/>
            <person name="Jackson S.A."/>
            <person name="Wang J."/>
            <person name="Cook D.R."/>
        </authorList>
    </citation>
    <scope>NUCLEOTIDE SEQUENCE [LARGE SCALE GENOMIC DNA]</scope>
    <source>
        <strain evidence="9">cv. CDC Frontier</strain>
    </source>
</reference>
<dbReference type="Gene3D" id="1.10.10.60">
    <property type="entry name" value="Homeodomain-like"/>
    <property type="match status" value="1"/>
</dbReference>
<dbReference type="FunFam" id="1.10.10.60:FF:000002">
    <property type="entry name" value="Myb family transcription factor"/>
    <property type="match status" value="1"/>
</dbReference>
<feature type="coiled-coil region" evidence="6">
    <location>
        <begin position="33"/>
        <end position="78"/>
    </location>
</feature>
<dbReference type="Pfam" id="PF26575">
    <property type="entry name" value="HHO5_N"/>
    <property type="match status" value="1"/>
</dbReference>
<dbReference type="PANTHER" id="PTHR31003">
    <property type="entry name" value="MYB FAMILY TRANSCRIPTION FACTOR"/>
    <property type="match status" value="1"/>
</dbReference>
<protein>
    <submittedName>
        <fullName evidence="10">Myb family transcription factor EFM</fullName>
    </submittedName>
</protein>
<evidence type="ECO:0000256" key="4">
    <source>
        <dbReference type="ARBA" id="ARBA00023163"/>
    </source>
</evidence>
<dbReference type="PANTHER" id="PTHR31003:SF49">
    <property type="entry name" value="MYB-LIKE TRANSCRIPTION FACTOR FAMILY PROTEIN"/>
    <property type="match status" value="1"/>
</dbReference>
<keyword evidence="6" id="KW-0175">Coiled coil</keyword>
<keyword evidence="3" id="KW-0238">DNA-binding</keyword>
<keyword evidence="5" id="KW-0539">Nucleus</keyword>